<proteinExistence type="predicted"/>
<dbReference type="Gene3D" id="2.60.120.10">
    <property type="entry name" value="Jelly Rolls"/>
    <property type="match status" value="1"/>
</dbReference>
<evidence type="ECO:0000313" key="3">
    <source>
        <dbReference type="EMBL" id="KRS15036.1"/>
    </source>
</evidence>
<dbReference type="InterPro" id="IPR014710">
    <property type="entry name" value="RmlC-like_jellyroll"/>
</dbReference>
<keyword evidence="4" id="KW-0413">Isomerase</keyword>
<accession>A0A0T5P1M1</accession>
<gene>
    <name evidence="4" type="ORF">RIdsm_01147</name>
    <name evidence="3" type="ORF">XM52_26075</name>
</gene>
<keyword evidence="5" id="KW-1185">Reference proteome</keyword>
<dbReference type="Proteomes" id="UP000051401">
    <property type="component" value="Unassembled WGS sequence"/>
</dbReference>
<dbReference type="EMBL" id="LAXI01000029">
    <property type="protein sequence ID" value="KRS15036.1"/>
    <property type="molecule type" value="Genomic_DNA"/>
</dbReference>
<evidence type="ECO:0000259" key="2">
    <source>
        <dbReference type="Pfam" id="PF07883"/>
    </source>
</evidence>
<evidence type="ECO:0000313" key="6">
    <source>
        <dbReference type="Proteomes" id="UP000325785"/>
    </source>
</evidence>
<reference evidence="3 5" key="1">
    <citation type="submission" date="2015-04" db="EMBL/GenBank/DDBJ databases">
        <title>The draft genome sequence of Roseovarius indicus B108T.</title>
        <authorList>
            <person name="Li G."/>
            <person name="Lai Q."/>
            <person name="Shao Z."/>
            <person name="Yan P."/>
        </authorList>
    </citation>
    <scope>NUCLEOTIDE SEQUENCE [LARGE SCALE GENOMIC DNA]</scope>
    <source>
        <strain evidence="3 5">B108</strain>
    </source>
</reference>
<dbReference type="SUPFAM" id="SSF51182">
    <property type="entry name" value="RmlC-like cupins"/>
    <property type="match status" value="1"/>
</dbReference>
<dbReference type="OrthoDB" id="7507676at2"/>
<reference evidence="4 6" key="2">
    <citation type="submission" date="2018-08" db="EMBL/GenBank/DDBJ databases">
        <title>Genetic Globetrotter - A new plasmid hitch-hiking vast phylogenetic and geographic distances.</title>
        <authorList>
            <person name="Vollmers J."/>
            <person name="Petersen J."/>
        </authorList>
    </citation>
    <scope>NUCLEOTIDE SEQUENCE [LARGE SCALE GENOMIC DNA]</scope>
    <source>
        <strain evidence="4 6">DSM 26383</strain>
    </source>
</reference>
<dbReference type="KEGG" id="rid:RIdsm_01147"/>
<dbReference type="PATRIC" id="fig|540747.5.peg.3577"/>
<dbReference type="STRING" id="540747.SAMN04488031_106248"/>
<dbReference type="InterPro" id="IPR047263">
    <property type="entry name" value="HNL-like_cupin"/>
</dbReference>
<dbReference type="RefSeq" id="WP_057821109.1">
    <property type="nucleotide sequence ID" value="NZ_CP031598.1"/>
</dbReference>
<protein>
    <submittedName>
        <fullName evidence="4">Putative mannose-6-phosphate isomerase</fullName>
    </submittedName>
    <submittedName>
        <fullName evidence="3">TetR family transcriptional regulator</fullName>
    </submittedName>
</protein>
<sequence length="154" mass="16625">MKRILAPALAFALAAPAAFAQSMEITKAEDREGTIGSEDLFTGTAYIEPVFPANDPFAVNAGQVTFLPGARSAWHTHPAGQMLVVTSGTGWVQERGEEKHVMQTGDVVWCPPDVEHWHGATDSTAVTHIAIQQLENGENVVWGEHVTDEEYGAE</sequence>
<evidence type="ECO:0000313" key="5">
    <source>
        <dbReference type="Proteomes" id="UP000051401"/>
    </source>
</evidence>
<feature type="domain" description="Cupin type-2" evidence="2">
    <location>
        <begin position="64"/>
        <end position="126"/>
    </location>
</feature>
<dbReference type="Pfam" id="PF07883">
    <property type="entry name" value="Cupin_2"/>
    <property type="match status" value="1"/>
</dbReference>
<evidence type="ECO:0000256" key="1">
    <source>
        <dbReference type="SAM" id="SignalP"/>
    </source>
</evidence>
<feature type="signal peptide" evidence="1">
    <location>
        <begin position="1"/>
        <end position="20"/>
    </location>
</feature>
<dbReference type="InterPro" id="IPR011051">
    <property type="entry name" value="RmlC_Cupin_sf"/>
</dbReference>
<dbReference type="AlphaFoldDB" id="A0A0T5P1M1"/>
<dbReference type="InterPro" id="IPR013096">
    <property type="entry name" value="Cupin_2"/>
</dbReference>
<dbReference type="Proteomes" id="UP000325785">
    <property type="component" value="Chromosome"/>
</dbReference>
<dbReference type="PANTHER" id="PTHR43698">
    <property type="entry name" value="RIBD C-TERMINAL DOMAIN CONTAINING PROTEIN"/>
    <property type="match status" value="1"/>
</dbReference>
<feature type="chain" id="PRO_5010437276" evidence="1">
    <location>
        <begin position="21"/>
        <end position="154"/>
    </location>
</feature>
<keyword evidence="1" id="KW-0732">Signal</keyword>
<organism evidence="3 5">
    <name type="scientific">Roseovarius indicus</name>
    <dbReference type="NCBI Taxonomy" id="540747"/>
    <lineage>
        <taxon>Bacteria</taxon>
        <taxon>Pseudomonadati</taxon>
        <taxon>Pseudomonadota</taxon>
        <taxon>Alphaproteobacteria</taxon>
        <taxon>Rhodobacterales</taxon>
        <taxon>Roseobacteraceae</taxon>
        <taxon>Roseovarius</taxon>
    </lineage>
</organism>
<dbReference type="EMBL" id="CP031598">
    <property type="protein sequence ID" value="QEW25361.1"/>
    <property type="molecule type" value="Genomic_DNA"/>
</dbReference>
<evidence type="ECO:0000313" key="4">
    <source>
        <dbReference type="EMBL" id="QEW25361.1"/>
    </source>
</evidence>
<dbReference type="GO" id="GO:0016853">
    <property type="term" value="F:isomerase activity"/>
    <property type="evidence" value="ECO:0007669"/>
    <property type="project" value="UniProtKB-KW"/>
</dbReference>
<dbReference type="PANTHER" id="PTHR43698:SF1">
    <property type="entry name" value="BLL4564 PROTEIN"/>
    <property type="match status" value="1"/>
</dbReference>
<dbReference type="CDD" id="cd02233">
    <property type="entry name" value="cupin_HNL-like"/>
    <property type="match status" value="1"/>
</dbReference>
<name>A0A0T5P1M1_9RHOB</name>